<reference evidence="1 2" key="1">
    <citation type="journal article" date="2016" name="G3 (Bethesda)">
        <title>First Draft Assembly and Annotation of the Genome of a California Endemic Oak Quercus lobata Nee (Fagaceae).</title>
        <authorList>
            <person name="Sork V.L."/>
            <person name="Fitz-Gibbon S.T."/>
            <person name="Puiu D."/>
            <person name="Crepeau M."/>
            <person name="Gugger P.F."/>
            <person name="Sherman R."/>
            <person name="Stevens K."/>
            <person name="Langley C.H."/>
            <person name="Pellegrini M."/>
            <person name="Salzberg S.L."/>
        </authorList>
    </citation>
    <scope>NUCLEOTIDE SEQUENCE [LARGE SCALE GENOMIC DNA]</scope>
    <source>
        <strain evidence="1 2">cv. SW786</strain>
    </source>
</reference>
<keyword evidence="2" id="KW-1185">Reference proteome</keyword>
<dbReference type="Proteomes" id="UP000594261">
    <property type="component" value="Chromosome 1"/>
</dbReference>
<proteinExistence type="predicted"/>
<evidence type="ECO:0000313" key="1">
    <source>
        <dbReference type="EnsemblPlants" id="QL01p022268:mrna:CDS:1"/>
    </source>
</evidence>
<dbReference type="AlphaFoldDB" id="A0A7N2KN68"/>
<dbReference type="OMA" id="TRPRIRW"/>
<reference evidence="1" key="2">
    <citation type="submission" date="2021-01" db="UniProtKB">
        <authorList>
            <consortium name="EnsemblPlants"/>
        </authorList>
    </citation>
    <scope>IDENTIFICATION</scope>
</reference>
<accession>A0A7N2KN68</accession>
<protein>
    <submittedName>
        <fullName evidence="1">Uncharacterized protein</fullName>
    </submittedName>
</protein>
<evidence type="ECO:0000313" key="2">
    <source>
        <dbReference type="Proteomes" id="UP000594261"/>
    </source>
</evidence>
<dbReference type="EnsemblPlants" id="QL01p022268:mrna">
    <property type="protein sequence ID" value="QL01p022268:mrna:CDS:1"/>
    <property type="gene ID" value="QL01p022268"/>
</dbReference>
<dbReference type="Gramene" id="QL01p022268:mrna">
    <property type="protein sequence ID" value="QL01p022268:mrna:CDS:1"/>
    <property type="gene ID" value="QL01p022268"/>
</dbReference>
<organism evidence="1 2">
    <name type="scientific">Quercus lobata</name>
    <name type="common">Valley oak</name>
    <dbReference type="NCBI Taxonomy" id="97700"/>
    <lineage>
        <taxon>Eukaryota</taxon>
        <taxon>Viridiplantae</taxon>
        <taxon>Streptophyta</taxon>
        <taxon>Embryophyta</taxon>
        <taxon>Tracheophyta</taxon>
        <taxon>Spermatophyta</taxon>
        <taxon>Magnoliopsida</taxon>
        <taxon>eudicotyledons</taxon>
        <taxon>Gunneridae</taxon>
        <taxon>Pentapetalae</taxon>
        <taxon>rosids</taxon>
        <taxon>fabids</taxon>
        <taxon>Fagales</taxon>
        <taxon>Fagaceae</taxon>
        <taxon>Quercus</taxon>
    </lineage>
</organism>
<sequence>MQNCLRVIYAWKSILKARKVITLGSKWRVRDGSLVRIYEDNWIPGNHEGRIISAKLNLPHNATVSHLMDMNSGWWNFMLIDNNFLPFEAQKMKAIPLSSFNQPNHLFWPRSSNGMYSVKTSYQLLCEEATKGDVAGSSIERVNNF</sequence>
<dbReference type="EMBL" id="LRBV02000001">
    <property type="status" value="NOT_ANNOTATED_CDS"/>
    <property type="molecule type" value="Genomic_DNA"/>
</dbReference>
<dbReference type="InParanoid" id="A0A7N2KN68"/>
<name>A0A7N2KN68_QUELO</name>